<feature type="non-terminal residue" evidence="2">
    <location>
        <position position="80"/>
    </location>
</feature>
<evidence type="ECO:0000313" key="2">
    <source>
        <dbReference type="EMBL" id="KKM26589.1"/>
    </source>
</evidence>
<evidence type="ECO:0000256" key="1">
    <source>
        <dbReference type="SAM" id="MobiDB-lite"/>
    </source>
</evidence>
<sequence length="80" mass="8773">MGIVLVKKLNVFKTGILLILCVSIFATQNSDIIINFRDSTEWGRGNGEAETNTTHKELSSQVPINDTSPPDITFVQPNSP</sequence>
<reference evidence="2" key="1">
    <citation type="journal article" date="2015" name="Nature">
        <title>Complex archaea that bridge the gap between prokaryotes and eukaryotes.</title>
        <authorList>
            <person name="Spang A."/>
            <person name="Saw J.H."/>
            <person name="Jorgensen S.L."/>
            <person name="Zaremba-Niedzwiedzka K."/>
            <person name="Martijn J."/>
            <person name="Lind A.E."/>
            <person name="van Eijk R."/>
            <person name="Schleper C."/>
            <person name="Guy L."/>
            <person name="Ettema T.J."/>
        </authorList>
    </citation>
    <scope>NUCLEOTIDE SEQUENCE</scope>
</reference>
<protein>
    <submittedName>
        <fullName evidence="2">Uncharacterized protein</fullName>
    </submittedName>
</protein>
<feature type="region of interest" description="Disordered" evidence="1">
    <location>
        <begin position="41"/>
        <end position="80"/>
    </location>
</feature>
<comment type="caution">
    <text evidence="2">The sequence shown here is derived from an EMBL/GenBank/DDBJ whole genome shotgun (WGS) entry which is preliminary data.</text>
</comment>
<proteinExistence type="predicted"/>
<dbReference type="EMBL" id="LAZR01012484">
    <property type="protein sequence ID" value="KKM26589.1"/>
    <property type="molecule type" value="Genomic_DNA"/>
</dbReference>
<dbReference type="AlphaFoldDB" id="A0A0F9J2E4"/>
<feature type="compositionally biased region" description="Polar residues" evidence="1">
    <location>
        <begin position="59"/>
        <end position="80"/>
    </location>
</feature>
<organism evidence="2">
    <name type="scientific">marine sediment metagenome</name>
    <dbReference type="NCBI Taxonomy" id="412755"/>
    <lineage>
        <taxon>unclassified sequences</taxon>
        <taxon>metagenomes</taxon>
        <taxon>ecological metagenomes</taxon>
    </lineage>
</organism>
<gene>
    <name evidence="2" type="ORF">LCGC14_1583320</name>
</gene>
<name>A0A0F9J2E4_9ZZZZ</name>
<accession>A0A0F9J2E4</accession>